<dbReference type="InterPro" id="IPR055058">
    <property type="entry name" value="Fim1F_C"/>
</dbReference>
<dbReference type="Pfam" id="PF22449">
    <property type="entry name" value="Fim1F_C"/>
    <property type="match status" value="1"/>
</dbReference>
<dbReference type="RefSeq" id="WP_186959896.1">
    <property type="nucleotide sequence ID" value="NZ_JACOOI010000014.1"/>
</dbReference>
<dbReference type="PROSITE" id="PS51257">
    <property type="entry name" value="PROKAR_LIPOPROTEIN"/>
    <property type="match status" value="1"/>
</dbReference>
<comment type="caution">
    <text evidence="3">The sequence shown here is derived from an EMBL/GenBank/DDBJ whole genome shotgun (WGS) entry which is preliminary data.</text>
</comment>
<feature type="domain" description="Fim1F C-terminal" evidence="2">
    <location>
        <begin position="189"/>
        <end position="303"/>
    </location>
</feature>
<keyword evidence="1" id="KW-0732">Signal</keyword>
<evidence type="ECO:0000259" key="2">
    <source>
        <dbReference type="Pfam" id="PF22449"/>
    </source>
</evidence>
<feature type="signal peptide" evidence="1">
    <location>
        <begin position="1"/>
        <end position="27"/>
    </location>
</feature>
<organism evidence="3 4">
    <name type="scientific">Parabacteroides segnis</name>
    <dbReference type="NCBI Taxonomy" id="2763058"/>
    <lineage>
        <taxon>Bacteria</taxon>
        <taxon>Pseudomonadati</taxon>
        <taxon>Bacteroidota</taxon>
        <taxon>Bacteroidia</taxon>
        <taxon>Bacteroidales</taxon>
        <taxon>Tannerellaceae</taxon>
        <taxon>Parabacteroides</taxon>
    </lineage>
</organism>
<evidence type="ECO:0000313" key="3">
    <source>
        <dbReference type="EMBL" id="MBC5643936.1"/>
    </source>
</evidence>
<name>A0ABR7E2F9_9BACT</name>
<accession>A0ABR7E2F9</accession>
<evidence type="ECO:0000256" key="1">
    <source>
        <dbReference type="SAM" id="SignalP"/>
    </source>
</evidence>
<dbReference type="Gene3D" id="2.60.40.2590">
    <property type="match status" value="1"/>
</dbReference>
<dbReference type="EMBL" id="JACOOI010000014">
    <property type="protein sequence ID" value="MBC5643936.1"/>
    <property type="molecule type" value="Genomic_DNA"/>
</dbReference>
<keyword evidence="4" id="KW-1185">Reference proteome</keyword>
<feature type="chain" id="PRO_5047091372" description="Fim1F C-terminal domain-containing protein" evidence="1">
    <location>
        <begin position="28"/>
        <end position="316"/>
    </location>
</feature>
<gene>
    <name evidence="3" type="ORF">H8S77_13705</name>
</gene>
<evidence type="ECO:0000313" key="4">
    <source>
        <dbReference type="Proteomes" id="UP000644010"/>
    </source>
</evidence>
<dbReference type="Proteomes" id="UP000644010">
    <property type="component" value="Unassembled WGS sequence"/>
</dbReference>
<reference evidence="3 4" key="1">
    <citation type="submission" date="2020-08" db="EMBL/GenBank/DDBJ databases">
        <title>Genome public.</title>
        <authorList>
            <person name="Liu C."/>
            <person name="Sun Q."/>
        </authorList>
    </citation>
    <scope>NUCLEOTIDE SEQUENCE [LARGE SCALE GENOMIC DNA]</scope>
    <source>
        <strain evidence="3 4">BX2</strain>
    </source>
</reference>
<proteinExistence type="predicted"/>
<protein>
    <recommendedName>
        <fullName evidence="2">Fim1F C-terminal domain-containing protein</fullName>
    </recommendedName>
</protein>
<sequence length="316" mass="34514">MKLRINVLTLMLGLLGGLFSCSQEELADIPDGEQACDVSLVLSIGDIQTKAATNYTYATEDELTIKNCHVAVFEVDGSDKPTNRIHFQDFSDAAMGSLTNNIVGNLSGYNLTLNNVRTFGKDAKKVQVLIVANADNSKFDNWTTYDQYVNGTLTTSSFESSSLVKVGTSVADLTYGQANAAISISLNQLSAKIEYEGVFDDDGIKDNSFSLAKISGINTLSQVAIFSVEKVENTFYSSADINGNGTFYTYETNASKKIILSVKQGNETKNFPFDANKFIKGNLYRIKGKYTPSISVNIKWEVVNMGTQEVTIPSFE</sequence>
<dbReference type="Gene3D" id="2.60.40.2580">
    <property type="match status" value="1"/>
</dbReference>